<feature type="chain" id="PRO_5046108752" description="DUF3108 domain-containing protein" evidence="1">
    <location>
        <begin position="22"/>
        <end position="244"/>
    </location>
</feature>
<sequence length="244" mass="26546">MLRLSALLPACLLAVGLDAAAASAPPRQKVNPPPNAELQYTIKARQKGLSLEGEAVARWEASSGRFTASSQARAALLGKILDTRSEGTIGPNGLVPASFEEKRLRRPAQTTVFDQGARTVRFGENGATLPLKGGEQDRNTVLWQLISTARATPAKAKAGSQWTFTVAGRRDLDPWTFKAVGQEKIATGAGEMATLHVVRMPEPGSKDQQLDIWLAPGLEWYPVRLRYSEDDGDFIEQTLQQVKR</sequence>
<name>A0ABQ4Q186_9BURK</name>
<gene>
    <name evidence="2" type="ORF">NCCP691_08360</name>
</gene>
<dbReference type="EMBL" id="BPMK01000003">
    <property type="protein sequence ID" value="GIZ50822.1"/>
    <property type="molecule type" value="Genomic_DNA"/>
</dbReference>
<dbReference type="InterPro" id="IPR021457">
    <property type="entry name" value="DUF3108"/>
</dbReference>
<keyword evidence="1" id="KW-0732">Signal</keyword>
<organism evidence="2 3">
    <name type="scientific">Noviherbaspirillum aridicola</name>
    <dbReference type="NCBI Taxonomy" id="2849687"/>
    <lineage>
        <taxon>Bacteria</taxon>
        <taxon>Pseudomonadati</taxon>
        <taxon>Pseudomonadota</taxon>
        <taxon>Betaproteobacteria</taxon>
        <taxon>Burkholderiales</taxon>
        <taxon>Oxalobacteraceae</taxon>
        <taxon>Noviherbaspirillum</taxon>
    </lineage>
</organism>
<evidence type="ECO:0000313" key="2">
    <source>
        <dbReference type="EMBL" id="GIZ50822.1"/>
    </source>
</evidence>
<dbReference type="Proteomes" id="UP000887222">
    <property type="component" value="Unassembled WGS sequence"/>
</dbReference>
<accession>A0ABQ4Q186</accession>
<reference evidence="2 3" key="1">
    <citation type="journal article" date="2022" name="Int. J. Syst. Evol. Microbiol.">
        <title>Noviherbaspirillum aridicola sp. nov., isolated from an arid soil in Pakistan.</title>
        <authorList>
            <person name="Khan I.U."/>
            <person name="Saqib M."/>
            <person name="Amin A."/>
            <person name="Hussain F."/>
            <person name="Li L."/>
            <person name="Liu Y.H."/>
            <person name="Fang B.Z."/>
            <person name="Ahmed I."/>
            <person name="Li W.J."/>
        </authorList>
    </citation>
    <scope>NUCLEOTIDE SEQUENCE [LARGE SCALE GENOMIC DNA]</scope>
    <source>
        <strain evidence="2 3">NCCP-691</strain>
    </source>
</reference>
<evidence type="ECO:0000256" key="1">
    <source>
        <dbReference type="SAM" id="SignalP"/>
    </source>
</evidence>
<proteinExistence type="predicted"/>
<dbReference type="Pfam" id="PF11306">
    <property type="entry name" value="DUF3108"/>
    <property type="match status" value="1"/>
</dbReference>
<keyword evidence="3" id="KW-1185">Reference proteome</keyword>
<feature type="signal peptide" evidence="1">
    <location>
        <begin position="1"/>
        <end position="21"/>
    </location>
</feature>
<evidence type="ECO:0008006" key="4">
    <source>
        <dbReference type="Google" id="ProtNLM"/>
    </source>
</evidence>
<evidence type="ECO:0000313" key="3">
    <source>
        <dbReference type="Proteomes" id="UP000887222"/>
    </source>
</evidence>
<comment type="caution">
    <text evidence="2">The sequence shown here is derived from an EMBL/GenBank/DDBJ whole genome shotgun (WGS) entry which is preliminary data.</text>
</comment>
<protein>
    <recommendedName>
        <fullName evidence="4">DUF3108 domain-containing protein</fullName>
    </recommendedName>
</protein>